<accession>A0A6C0DL25</accession>
<dbReference type="AlphaFoldDB" id="A0A6C0DL25"/>
<evidence type="ECO:0000313" key="1">
    <source>
        <dbReference type="EMBL" id="QHT16984.1"/>
    </source>
</evidence>
<sequence length="159" mass="18553">MLQTLKLIFSTDKSRISMIDSHKDVIIKLKFIGTFQEGEKIDIKNLQIETNNIFTPIKRLIQGDGRETTYSFLNSVIDRSFEIIYAYSKSEKVGERLMCKSIVDDMYKAIKGLNNIQKTYKDDKHFYCNIEMLIDTINYKIADVKDKFPDIFKVEGKKS</sequence>
<organism evidence="1">
    <name type="scientific">viral metagenome</name>
    <dbReference type="NCBI Taxonomy" id="1070528"/>
    <lineage>
        <taxon>unclassified sequences</taxon>
        <taxon>metagenomes</taxon>
        <taxon>organismal metagenomes</taxon>
    </lineage>
</organism>
<name>A0A6C0DL25_9ZZZZ</name>
<protein>
    <submittedName>
        <fullName evidence="1">Uncharacterized protein</fullName>
    </submittedName>
</protein>
<reference evidence="1" key="1">
    <citation type="journal article" date="2020" name="Nature">
        <title>Giant virus diversity and host interactions through global metagenomics.</title>
        <authorList>
            <person name="Schulz F."/>
            <person name="Roux S."/>
            <person name="Paez-Espino D."/>
            <person name="Jungbluth S."/>
            <person name="Walsh D.A."/>
            <person name="Denef V.J."/>
            <person name="McMahon K.D."/>
            <person name="Konstantinidis K.T."/>
            <person name="Eloe-Fadrosh E.A."/>
            <person name="Kyrpides N.C."/>
            <person name="Woyke T."/>
        </authorList>
    </citation>
    <scope>NUCLEOTIDE SEQUENCE</scope>
    <source>
        <strain evidence="1">GVMAG-M-3300023174-207</strain>
    </source>
</reference>
<proteinExistence type="predicted"/>
<dbReference type="EMBL" id="MN739629">
    <property type="protein sequence ID" value="QHT16984.1"/>
    <property type="molecule type" value="Genomic_DNA"/>
</dbReference>